<reference evidence="2" key="2">
    <citation type="submission" date="2023-05" db="EMBL/GenBank/DDBJ databases">
        <authorList>
            <consortium name="Lawrence Berkeley National Laboratory"/>
            <person name="Steindorff A."/>
            <person name="Hensen N."/>
            <person name="Bonometti L."/>
            <person name="Westerberg I."/>
            <person name="Brannstrom I.O."/>
            <person name="Guillou S."/>
            <person name="Cros-Aarteil S."/>
            <person name="Calhoun S."/>
            <person name="Haridas S."/>
            <person name="Kuo A."/>
            <person name="Mondo S."/>
            <person name="Pangilinan J."/>
            <person name="Riley R."/>
            <person name="Labutti K."/>
            <person name="Andreopoulos B."/>
            <person name="Lipzen A."/>
            <person name="Chen C."/>
            <person name="Yanf M."/>
            <person name="Daum C."/>
            <person name="Ng V."/>
            <person name="Clum A."/>
            <person name="Ohm R."/>
            <person name="Martin F."/>
            <person name="Silar P."/>
            <person name="Natvig D."/>
            <person name="Lalanne C."/>
            <person name="Gautier V."/>
            <person name="Ament-Velasquez S.L."/>
            <person name="Kruys A."/>
            <person name="Hutchinson M.I."/>
            <person name="Powell A.J."/>
            <person name="Barry K."/>
            <person name="Miller A.N."/>
            <person name="Grigoriev I.V."/>
            <person name="Debuchy R."/>
            <person name="Gladieux P."/>
            <person name="Thoren M.H."/>
            <person name="Johannesson H."/>
        </authorList>
    </citation>
    <scope>NUCLEOTIDE SEQUENCE</scope>
    <source>
        <strain evidence="2">PSN243</strain>
    </source>
</reference>
<keyword evidence="1" id="KW-0732">Signal</keyword>
<proteinExistence type="predicted"/>
<feature type="signal peptide" evidence="1">
    <location>
        <begin position="1"/>
        <end position="18"/>
    </location>
</feature>
<feature type="chain" id="PRO_5043564014" evidence="1">
    <location>
        <begin position="19"/>
        <end position="150"/>
    </location>
</feature>
<evidence type="ECO:0000256" key="1">
    <source>
        <dbReference type="SAM" id="SignalP"/>
    </source>
</evidence>
<reference evidence="2" key="1">
    <citation type="journal article" date="2023" name="Mol. Phylogenet. Evol.">
        <title>Genome-scale phylogeny and comparative genomics of the fungal order Sordariales.</title>
        <authorList>
            <person name="Hensen N."/>
            <person name="Bonometti L."/>
            <person name="Westerberg I."/>
            <person name="Brannstrom I.O."/>
            <person name="Guillou S."/>
            <person name="Cros-Aarteil S."/>
            <person name="Calhoun S."/>
            <person name="Haridas S."/>
            <person name="Kuo A."/>
            <person name="Mondo S."/>
            <person name="Pangilinan J."/>
            <person name="Riley R."/>
            <person name="LaButti K."/>
            <person name="Andreopoulos B."/>
            <person name="Lipzen A."/>
            <person name="Chen C."/>
            <person name="Yan M."/>
            <person name="Daum C."/>
            <person name="Ng V."/>
            <person name="Clum A."/>
            <person name="Steindorff A."/>
            <person name="Ohm R.A."/>
            <person name="Martin F."/>
            <person name="Silar P."/>
            <person name="Natvig D.O."/>
            <person name="Lalanne C."/>
            <person name="Gautier V."/>
            <person name="Ament-Velasquez S.L."/>
            <person name="Kruys A."/>
            <person name="Hutchinson M.I."/>
            <person name="Powell A.J."/>
            <person name="Barry K."/>
            <person name="Miller A.N."/>
            <person name="Grigoriev I.V."/>
            <person name="Debuchy R."/>
            <person name="Gladieux P."/>
            <person name="Hiltunen Thoren M."/>
            <person name="Johannesson H."/>
        </authorList>
    </citation>
    <scope>NUCLEOTIDE SEQUENCE</scope>
    <source>
        <strain evidence="2">PSN243</strain>
    </source>
</reference>
<keyword evidence="3" id="KW-1185">Reference proteome</keyword>
<name>A0AAV9GSQ2_9PEZI</name>
<dbReference type="Proteomes" id="UP001321760">
    <property type="component" value="Unassembled WGS sequence"/>
</dbReference>
<organism evidence="2 3">
    <name type="scientific">Podospora aff. communis PSN243</name>
    <dbReference type="NCBI Taxonomy" id="3040156"/>
    <lineage>
        <taxon>Eukaryota</taxon>
        <taxon>Fungi</taxon>
        <taxon>Dikarya</taxon>
        <taxon>Ascomycota</taxon>
        <taxon>Pezizomycotina</taxon>
        <taxon>Sordariomycetes</taxon>
        <taxon>Sordariomycetidae</taxon>
        <taxon>Sordariales</taxon>
        <taxon>Podosporaceae</taxon>
        <taxon>Podospora</taxon>
    </lineage>
</organism>
<dbReference type="AlphaFoldDB" id="A0AAV9GSQ2"/>
<evidence type="ECO:0000313" key="3">
    <source>
        <dbReference type="Proteomes" id="UP001321760"/>
    </source>
</evidence>
<sequence length="150" mass="16373">MQYKFIFIVAALLGVASAAVSFPESGEPMISSILINPMFPTQANSATTPEMGSIEMKRALDLEQLQARDASLDIEAPILEKRACRENGCRCREGTPRGQYCGRCSQVISQGKGGSFMNDIFECNPKGGCCDYGKNTVCSNPDTYRRNCPK</sequence>
<gene>
    <name evidence="2" type="ORF">QBC34DRAFT_460881</name>
</gene>
<dbReference type="EMBL" id="MU865932">
    <property type="protein sequence ID" value="KAK4450457.1"/>
    <property type="molecule type" value="Genomic_DNA"/>
</dbReference>
<accession>A0AAV9GSQ2</accession>
<protein>
    <submittedName>
        <fullName evidence="2">Uncharacterized protein</fullName>
    </submittedName>
</protein>
<comment type="caution">
    <text evidence="2">The sequence shown here is derived from an EMBL/GenBank/DDBJ whole genome shotgun (WGS) entry which is preliminary data.</text>
</comment>
<evidence type="ECO:0000313" key="2">
    <source>
        <dbReference type="EMBL" id="KAK4450457.1"/>
    </source>
</evidence>